<evidence type="ECO:0000313" key="2">
    <source>
        <dbReference type="EMBL" id="CAF1918914.1"/>
    </source>
</evidence>
<accession>A0A816KRA2</accession>
<dbReference type="SMR" id="A0A816KRA2"/>
<dbReference type="OMA" id="CIMKQCR"/>
<dbReference type="InterPro" id="IPR040338">
    <property type="entry name" value="At1g67623-like"/>
</dbReference>
<proteinExistence type="predicted"/>
<dbReference type="EMBL" id="HG994366">
    <property type="protein sequence ID" value="CAF1918914.1"/>
    <property type="molecule type" value="Genomic_DNA"/>
</dbReference>
<dbReference type="Gramene" id="CDX96929">
    <property type="protein sequence ID" value="CDX96929"/>
    <property type="gene ID" value="GSBRNA2T00103836001"/>
</dbReference>
<gene>
    <name evidence="2" type="ORF">DARMORV10_C02P44490.1</name>
</gene>
<evidence type="ECO:0000259" key="1">
    <source>
        <dbReference type="Pfam" id="PF23310"/>
    </source>
</evidence>
<reference evidence="2" key="1">
    <citation type="submission" date="2021-01" db="EMBL/GenBank/DDBJ databases">
        <authorList>
            <consortium name="Genoscope - CEA"/>
            <person name="William W."/>
        </authorList>
    </citation>
    <scope>NUCLEOTIDE SEQUENCE</scope>
</reference>
<organism evidence="2">
    <name type="scientific">Brassica napus</name>
    <name type="common">Rape</name>
    <dbReference type="NCBI Taxonomy" id="3708"/>
    <lineage>
        <taxon>Eukaryota</taxon>
        <taxon>Viridiplantae</taxon>
        <taxon>Streptophyta</taxon>
        <taxon>Embryophyta</taxon>
        <taxon>Tracheophyta</taxon>
        <taxon>Spermatophyta</taxon>
        <taxon>Magnoliopsida</taxon>
        <taxon>eudicotyledons</taxon>
        <taxon>Gunneridae</taxon>
        <taxon>Pentapetalae</taxon>
        <taxon>rosids</taxon>
        <taxon>malvids</taxon>
        <taxon>Brassicales</taxon>
        <taxon>Brassicaceae</taxon>
        <taxon>Brassiceae</taxon>
        <taxon>Brassica</taxon>
    </lineage>
</organism>
<dbReference type="PANTHER" id="PTHR33784:SF25">
    <property type="entry name" value="NUCLEIC ACID-BINDING, OB-FOLD-LIKE PROTEIN"/>
    <property type="match status" value="1"/>
</dbReference>
<feature type="domain" description="At2g35280-like TPR" evidence="1">
    <location>
        <begin position="53"/>
        <end position="143"/>
    </location>
</feature>
<dbReference type="Pfam" id="PF23310">
    <property type="entry name" value="TPR_27"/>
    <property type="match status" value="1"/>
</dbReference>
<dbReference type="Proteomes" id="UP001295469">
    <property type="component" value="Chromosome C02"/>
</dbReference>
<name>A0A816KRA2_BRANA</name>
<sequence length="166" mass="19624">MTGQYYRDWRRILSQLEIIDGRRNITTEELGQLYKHLKLRMFTTHPLKTLSNDGCIMKQCRDYGNPQAHYIEGIVQYFQCNRTGKGLFHLEQAAKGLYDDRIYFYGLLLLCRGNIEEGINKLASLGWETNTERADTCWKHIRKSLSEITVVIKERYRINMQRVMPV</sequence>
<dbReference type="PANTHER" id="PTHR33784">
    <property type="entry name" value="OS05G0482100 PROTEIN"/>
    <property type="match status" value="1"/>
</dbReference>
<dbReference type="AlphaFoldDB" id="A0A816KRA2"/>
<dbReference type="InterPro" id="IPR057136">
    <property type="entry name" value="At2g35280_TPR_dom"/>
</dbReference>
<protein>
    <submittedName>
        <fullName evidence="2">(rape) hypothetical protein</fullName>
    </submittedName>
</protein>